<dbReference type="PANTHER" id="PTHR11070:SF67">
    <property type="entry name" value="DNA 3'-5' HELICASE"/>
    <property type="match status" value="1"/>
</dbReference>
<evidence type="ECO:0000256" key="10">
    <source>
        <dbReference type="SAM" id="MobiDB-lite"/>
    </source>
</evidence>
<dbReference type="GO" id="GO:0005524">
    <property type="term" value="F:ATP binding"/>
    <property type="evidence" value="ECO:0007669"/>
    <property type="project" value="UniProtKB-UniRule"/>
</dbReference>
<evidence type="ECO:0000259" key="11">
    <source>
        <dbReference type="PROSITE" id="PS51198"/>
    </source>
</evidence>
<comment type="caution">
    <text evidence="12">The sequence shown here is derived from an EMBL/GenBank/DDBJ whole genome shotgun (WGS) entry which is preliminary data.</text>
</comment>
<dbReference type="InterPro" id="IPR014017">
    <property type="entry name" value="DNA_helicase_UvrD-like_C"/>
</dbReference>
<comment type="catalytic activity">
    <reaction evidence="8">
        <text>ATP + H2O = ADP + phosphate + H(+)</text>
        <dbReference type="Rhea" id="RHEA:13065"/>
        <dbReference type="ChEBI" id="CHEBI:15377"/>
        <dbReference type="ChEBI" id="CHEBI:15378"/>
        <dbReference type="ChEBI" id="CHEBI:30616"/>
        <dbReference type="ChEBI" id="CHEBI:43474"/>
        <dbReference type="ChEBI" id="CHEBI:456216"/>
        <dbReference type="EC" id="5.6.2.4"/>
    </reaction>
</comment>
<protein>
    <recommendedName>
        <fullName evidence="7">DNA 3'-5' helicase</fullName>
        <ecNumber evidence="7">5.6.2.4</ecNumber>
    </recommendedName>
</protein>
<evidence type="ECO:0000256" key="6">
    <source>
        <dbReference type="ARBA" id="ARBA00034617"/>
    </source>
</evidence>
<dbReference type="PROSITE" id="PS51198">
    <property type="entry name" value="UVRD_HELICASE_ATP_BIND"/>
    <property type="match status" value="1"/>
</dbReference>
<keyword evidence="5" id="KW-0413">Isomerase</keyword>
<proteinExistence type="predicted"/>
<keyword evidence="13" id="KW-1185">Reference proteome</keyword>
<evidence type="ECO:0000313" key="12">
    <source>
        <dbReference type="EMBL" id="OEE37029.1"/>
    </source>
</evidence>
<dbReference type="GO" id="GO:0016787">
    <property type="term" value="F:hydrolase activity"/>
    <property type="evidence" value="ECO:0007669"/>
    <property type="project" value="UniProtKB-UniRule"/>
</dbReference>
<dbReference type="GO" id="GO:0003677">
    <property type="term" value="F:DNA binding"/>
    <property type="evidence" value="ECO:0007669"/>
    <property type="project" value="InterPro"/>
</dbReference>
<reference evidence="12 13" key="1">
    <citation type="journal article" date="2012" name="Science">
        <title>Ecological populations of bacteria act as socially cohesive units of antibiotic production and resistance.</title>
        <authorList>
            <person name="Cordero O.X."/>
            <person name="Wildschutte H."/>
            <person name="Kirkup B."/>
            <person name="Proehl S."/>
            <person name="Ngo L."/>
            <person name="Hussain F."/>
            <person name="Le Roux F."/>
            <person name="Mincer T."/>
            <person name="Polz M.F."/>
        </authorList>
    </citation>
    <scope>NUCLEOTIDE SEQUENCE [LARGE SCALE GENOMIC DNA]</scope>
    <source>
        <strain evidence="12 13">FS-238</strain>
    </source>
</reference>
<evidence type="ECO:0000256" key="4">
    <source>
        <dbReference type="ARBA" id="ARBA00022840"/>
    </source>
</evidence>
<feature type="binding site" evidence="9">
    <location>
        <begin position="25"/>
        <end position="32"/>
    </location>
    <ligand>
        <name>ATP</name>
        <dbReference type="ChEBI" id="CHEBI:30616"/>
    </ligand>
</feature>
<comment type="catalytic activity">
    <reaction evidence="6">
        <text>Couples ATP hydrolysis with the unwinding of duplex DNA by translocating in the 3'-5' direction.</text>
        <dbReference type="EC" id="5.6.2.4"/>
    </reaction>
</comment>
<name>A0A853R0W9_9VIBR</name>
<dbReference type="GO" id="GO:0000725">
    <property type="term" value="P:recombinational repair"/>
    <property type="evidence" value="ECO:0007669"/>
    <property type="project" value="TreeGrafter"/>
</dbReference>
<dbReference type="GO" id="GO:0043138">
    <property type="term" value="F:3'-5' DNA helicase activity"/>
    <property type="evidence" value="ECO:0007669"/>
    <property type="project" value="UniProtKB-EC"/>
</dbReference>
<accession>A0A853R0W9</accession>
<dbReference type="Gene3D" id="3.40.50.300">
    <property type="entry name" value="P-loop containing nucleotide triphosphate hydrolases"/>
    <property type="match status" value="2"/>
</dbReference>
<gene>
    <name evidence="12" type="ORF">A1QS_04570</name>
</gene>
<keyword evidence="3 9" id="KW-0347">Helicase</keyword>
<dbReference type="EC" id="5.6.2.4" evidence="7"/>
<evidence type="ECO:0000256" key="9">
    <source>
        <dbReference type="PROSITE-ProRule" id="PRU00560"/>
    </source>
</evidence>
<dbReference type="AlphaFoldDB" id="A0A853R0W9"/>
<evidence type="ECO:0000256" key="8">
    <source>
        <dbReference type="ARBA" id="ARBA00048988"/>
    </source>
</evidence>
<feature type="domain" description="UvrD-like helicase ATP-binding" evidence="11">
    <location>
        <begin position="4"/>
        <end position="254"/>
    </location>
</feature>
<keyword evidence="1 9" id="KW-0547">Nucleotide-binding</keyword>
<feature type="region of interest" description="Disordered" evidence="10">
    <location>
        <begin position="519"/>
        <end position="542"/>
    </location>
</feature>
<dbReference type="SUPFAM" id="SSF52540">
    <property type="entry name" value="P-loop containing nucleoside triphosphate hydrolases"/>
    <property type="match status" value="1"/>
</dbReference>
<dbReference type="InterPro" id="IPR014016">
    <property type="entry name" value="UvrD-like_ATP-bd"/>
</dbReference>
<keyword evidence="2 9" id="KW-0378">Hydrolase</keyword>
<dbReference type="Pfam" id="PF00580">
    <property type="entry name" value="UvrD-helicase"/>
    <property type="match status" value="2"/>
</dbReference>
<dbReference type="InterPro" id="IPR027417">
    <property type="entry name" value="P-loop_NTPase"/>
</dbReference>
<dbReference type="CDD" id="cd17932">
    <property type="entry name" value="DEXQc_UvrD"/>
    <property type="match status" value="1"/>
</dbReference>
<dbReference type="EMBL" id="AJYS02000160">
    <property type="protein sequence ID" value="OEE37029.1"/>
    <property type="molecule type" value="Genomic_DNA"/>
</dbReference>
<dbReference type="InterPro" id="IPR000212">
    <property type="entry name" value="DNA_helicase_UvrD/REP"/>
</dbReference>
<evidence type="ECO:0000256" key="5">
    <source>
        <dbReference type="ARBA" id="ARBA00023235"/>
    </source>
</evidence>
<evidence type="ECO:0000256" key="1">
    <source>
        <dbReference type="ARBA" id="ARBA00022741"/>
    </source>
</evidence>
<sequence>MNNSFSPTKEQADAISADGNMVITACPGSGKTTVIVEKMRNEIDGLNEFQGVIGITFTVKASKELRKRCKAGAFNTKSSFFGTIDHFCLSEIIFPFANRIFEKTDLEIECISYKDLDAAYKQSLPDLSEPKVVLRTTDYHVLELEFQRHYSEGFVLLEAIGVIANMILQNSEACRRYIRSKYTSIYIDEYQDSSEPQHKLFLNMLGLGLKAIAVGDVNQSIYEWRGSDSKYINELIEKTDTFQHHRIDVNHRCHPSITNYANRLFNQNATLLPTNQIRVFQRQFNGIQTDLAQQLNDYIPQTAQSFGVELSEVAVLVRRNSGLEGLIEHLTIPFRVYTDDSLSSVNSKITKLYQDLLKYRFNLDFLVSDVSEFEAKANSLTLVSRAEVINSIKRVRNVTHDELESALHHTCRMLFGHTGKDVEHLALQSVLENPNHLKQYKPNENEVQVMTLHKSKGLEFEIVFHLDLYEWVFPFRQYTGDFNEYIFPDWEQDLNLHYVGITRAKQACILAYSTRRLNGNGENRQGQPSQFLNMPGLNGLYA</sequence>
<evidence type="ECO:0000313" key="13">
    <source>
        <dbReference type="Proteomes" id="UP000094808"/>
    </source>
</evidence>
<organism evidence="12 13">
    <name type="scientific">Vibrio ordalii FS-238</name>
    <dbReference type="NCBI Taxonomy" id="617133"/>
    <lineage>
        <taxon>Bacteria</taxon>
        <taxon>Pseudomonadati</taxon>
        <taxon>Pseudomonadota</taxon>
        <taxon>Gammaproteobacteria</taxon>
        <taxon>Vibrionales</taxon>
        <taxon>Vibrionaceae</taxon>
        <taxon>Vibrio</taxon>
    </lineage>
</organism>
<keyword evidence="4 9" id="KW-0067">ATP-binding</keyword>
<feature type="compositionally biased region" description="Polar residues" evidence="10">
    <location>
        <begin position="519"/>
        <end position="532"/>
    </location>
</feature>
<dbReference type="PANTHER" id="PTHR11070">
    <property type="entry name" value="UVRD / RECB / PCRA DNA HELICASE FAMILY MEMBER"/>
    <property type="match status" value="1"/>
</dbReference>
<dbReference type="RefSeq" id="WP_017045328.1">
    <property type="nucleotide sequence ID" value="NZ_AJYS02000160.1"/>
</dbReference>
<evidence type="ECO:0000256" key="2">
    <source>
        <dbReference type="ARBA" id="ARBA00022801"/>
    </source>
</evidence>
<evidence type="ECO:0000256" key="7">
    <source>
        <dbReference type="ARBA" id="ARBA00034808"/>
    </source>
</evidence>
<evidence type="ECO:0000256" key="3">
    <source>
        <dbReference type="ARBA" id="ARBA00022806"/>
    </source>
</evidence>
<dbReference type="Pfam" id="PF13361">
    <property type="entry name" value="UvrD_C"/>
    <property type="match status" value="1"/>
</dbReference>
<dbReference type="Proteomes" id="UP000094808">
    <property type="component" value="Unassembled WGS sequence"/>
</dbReference>